<feature type="domain" description="Retrovirus-related Pol polyprotein from transposon TNT 1-94-like beta-barrel" evidence="3">
    <location>
        <begin position="53"/>
        <end position="86"/>
    </location>
</feature>
<feature type="compositionally biased region" description="Polar residues" evidence="1">
    <location>
        <begin position="104"/>
        <end position="124"/>
    </location>
</feature>
<protein>
    <submittedName>
        <fullName evidence="4">Ribonuclease H-like domain-containing protein</fullName>
    </submittedName>
</protein>
<reference evidence="4" key="1">
    <citation type="journal article" date="2019" name="Sci. Rep.">
        <title>Draft genome of Tanacetum cinerariifolium, the natural source of mosquito coil.</title>
        <authorList>
            <person name="Yamashiro T."/>
            <person name="Shiraishi A."/>
            <person name="Satake H."/>
            <person name="Nakayama K."/>
        </authorList>
    </citation>
    <scope>NUCLEOTIDE SEQUENCE</scope>
</reference>
<feature type="region of interest" description="Disordered" evidence="1">
    <location>
        <begin position="257"/>
        <end position="286"/>
    </location>
</feature>
<dbReference type="Pfam" id="PF22936">
    <property type="entry name" value="Pol_BBD"/>
    <property type="match status" value="1"/>
</dbReference>
<evidence type="ECO:0000259" key="3">
    <source>
        <dbReference type="Pfam" id="PF22936"/>
    </source>
</evidence>
<organism evidence="4">
    <name type="scientific">Tanacetum cinerariifolium</name>
    <name type="common">Dalmatian daisy</name>
    <name type="synonym">Chrysanthemum cinerariifolium</name>
    <dbReference type="NCBI Taxonomy" id="118510"/>
    <lineage>
        <taxon>Eukaryota</taxon>
        <taxon>Viridiplantae</taxon>
        <taxon>Streptophyta</taxon>
        <taxon>Embryophyta</taxon>
        <taxon>Tracheophyta</taxon>
        <taxon>Spermatophyta</taxon>
        <taxon>Magnoliopsida</taxon>
        <taxon>eudicotyledons</taxon>
        <taxon>Gunneridae</taxon>
        <taxon>Pentapetalae</taxon>
        <taxon>asterids</taxon>
        <taxon>campanulids</taxon>
        <taxon>Asterales</taxon>
        <taxon>Asteraceae</taxon>
        <taxon>Asteroideae</taxon>
        <taxon>Anthemideae</taxon>
        <taxon>Anthemidinae</taxon>
        <taxon>Tanacetum</taxon>
    </lineage>
</organism>
<feature type="compositionally biased region" description="Acidic residues" evidence="1">
    <location>
        <begin position="263"/>
        <end position="286"/>
    </location>
</feature>
<name>A0A6L2JNC1_TANCI</name>
<keyword evidence="2" id="KW-0732">Signal</keyword>
<sequence length="498" mass="55729">MVLARVMWRLFVVVGGRGILRDQGMRCGHFKDQEMDCGACLGHPQQALKNKGIVDSGCSRHMTGNKAYLADYQEINDGGFVTFGSSRGGGDILVRASTTASLDAQQDSSNITKIQSKATLNEPTPQGEGSGSVPGRQETMGGIMAQIRSEGTLIQSIDPLILTVGSSKRHSLGRSKVSKQGRKNLNSQHMFNDNDLDKDADTEMIVEDKGNGEKGGSTAEIISTVRPYISAARPEFRLNFRYTLRFAPQWIGGQIPNNNNGWLEEDPEEEPKEEEIEDEDMVNDEEDDAEVINPYEKAYTHNRPPPASDEETEFAPLVIQIADVDDVPIPHVIQFGSSFHVGESSATRDLLAGNSKVYAPGPMCCDLKSVHRGVKRLSKQMHDRCRMEKKMAKKLRQDELCMNGQEFDITALDSAVRENRSENSKMMRLITDLSREFTELKNQDRMAKELSHWEAWFHETEGAVGLVRWFKKMENTFEISECVEGKKVNVTPSIFKRY</sequence>
<comment type="caution">
    <text evidence="4">The sequence shown here is derived from an EMBL/GenBank/DDBJ whole genome shotgun (WGS) entry which is preliminary data.</text>
</comment>
<dbReference type="InterPro" id="IPR054722">
    <property type="entry name" value="PolX-like_BBD"/>
</dbReference>
<feature type="region of interest" description="Disordered" evidence="1">
    <location>
        <begin position="104"/>
        <end position="138"/>
    </location>
</feature>
<evidence type="ECO:0000256" key="1">
    <source>
        <dbReference type="SAM" id="MobiDB-lite"/>
    </source>
</evidence>
<evidence type="ECO:0000313" key="4">
    <source>
        <dbReference type="EMBL" id="GEU38578.1"/>
    </source>
</evidence>
<dbReference type="EMBL" id="BKCJ010001069">
    <property type="protein sequence ID" value="GEU38578.1"/>
    <property type="molecule type" value="Genomic_DNA"/>
</dbReference>
<dbReference type="AlphaFoldDB" id="A0A6L2JNC1"/>
<gene>
    <name evidence="4" type="ORF">Tci_010556</name>
</gene>
<evidence type="ECO:0000256" key="2">
    <source>
        <dbReference type="SAM" id="SignalP"/>
    </source>
</evidence>
<accession>A0A6L2JNC1</accession>
<feature type="signal peptide" evidence="2">
    <location>
        <begin position="1"/>
        <end position="18"/>
    </location>
</feature>
<feature type="chain" id="PRO_5026856984" evidence="2">
    <location>
        <begin position="19"/>
        <end position="498"/>
    </location>
</feature>
<proteinExistence type="predicted"/>